<feature type="compositionally biased region" description="Basic residues" evidence="8">
    <location>
        <begin position="417"/>
        <end position="427"/>
    </location>
</feature>
<organism evidence="10 11">
    <name type="scientific">Plasmodiophora brassicae</name>
    <name type="common">Clubroot disease agent</name>
    <dbReference type="NCBI Taxonomy" id="37360"/>
    <lineage>
        <taxon>Eukaryota</taxon>
        <taxon>Sar</taxon>
        <taxon>Rhizaria</taxon>
        <taxon>Endomyxa</taxon>
        <taxon>Phytomyxea</taxon>
        <taxon>Plasmodiophorida</taxon>
        <taxon>Plasmodiophoridae</taxon>
        <taxon>Plasmodiophora</taxon>
    </lineage>
</organism>
<dbReference type="AlphaFoldDB" id="A0A3P3YFM9"/>
<feature type="compositionally biased region" description="Polar residues" evidence="8">
    <location>
        <begin position="478"/>
        <end position="500"/>
    </location>
</feature>
<dbReference type="SMART" id="SM00369">
    <property type="entry name" value="LRR_TYP"/>
    <property type="match status" value="3"/>
</dbReference>
<dbReference type="SUPFAM" id="SSF52058">
    <property type="entry name" value="L domain-like"/>
    <property type="match status" value="1"/>
</dbReference>
<dbReference type="GO" id="GO:0016020">
    <property type="term" value="C:membrane"/>
    <property type="evidence" value="ECO:0007669"/>
    <property type="project" value="UniProtKB-SubCell"/>
</dbReference>
<keyword evidence="2" id="KW-0433">Leucine-rich repeat</keyword>
<evidence type="ECO:0000256" key="3">
    <source>
        <dbReference type="ARBA" id="ARBA00022692"/>
    </source>
</evidence>
<name>A0A3P3YFM9_PLABS</name>
<sequence length="634" mass="68357">MSSECIQDDDLLVWVRLPGLDDLMTMDALRAPIRDPSPVRLLDYAMTPFALCLAGDPTEHWAELLLDDPVLPSRAGKRHRASAAEDDVSSIATIAKDPLVAITQPRPAKRARDPTNLLLTSNGKGNQPPQVVTYPLLGNVDSSWWAGLSNLGAIQVLALNGNDITGINDGALGAFSGVQALYLNDNKIVSLTQNAFVGMYSLAAIYLNNNVLQSVGDHTFDVVAGTLNTLALYDNAQLVSLPVNLFAMMNVMGSASYEGITMDTGMSSLTCIPYAPPQGAYLRRDIVRRYSRVNVGSNARTHSEADARTHSGTHSEADARTHSETDARTDTRTNSGTHSRTHSRTDAGTHSRTNSGTHSRTDTGTHSGTHSSTDGRTDGRTDTRAYTCTDTRADTCTDARAHARATNRRAQQTRTGGHARTRTGGHARTRTRYCRACFDARIFGSGPANVDVGSWRRGSAVAQRTPTRAAPSGMAIPTRSTMRQVQTQRHLGRGTTSSARPRTAEPLSQASSSPPLAVDAKVIVLMVFIAAFVIAFTAIAVTYWGRRRHTLQYTQRAFMTRGAHDLSSLPPPSYFSTATSVQTIASVPRTSPIDKYIRHVEARGGVARDKFNQGAHTTTSSVGTTTWGASLPRT</sequence>
<feature type="region of interest" description="Disordered" evidence="8">
    <location>
        <begin position="461"/>
        <end position="513"/>
    </location>
</feature>
<feature type="transmembrane region" description="Helical" evidence="9">
    <location>
        <begin position="522"/>
        <end position="544"/>
    </location>
</feature>
<dbReference type="InterPro" id="IPR003591">
    <property type="entry name" value="Leu-rich_rpt_typical-subtyp"/>
</dbReference>
<feature type="region of interest" description="Disordered" evidence="8">
    <location>
        <begin position="297"/>
        <end position="383"/>
    </location>
</feature>
<geneLocation type="mitochondrion" evidence="10"/>
<evidence type="ECO:0000256" key="2">
    <source>
        <dbReference type="ARBA" id="ARBA00022614"/>
    </source>
</evidence>
<proteinExistence type="predicted"/>
<keyword evidence="6 9" id="KW-1133">Transmembrane helix</keyword>
<keyword evidence="10" id="KW-0496">Mitochondrion</keyword>
<dbReference type="InterPro" id="IPR001611">
    <property type="entry name" value="Leu-rich_rpt"/>
</dbReference>
<feature type="compositionally biased region" description="Low complexity" evidence="8">
    <location>
        <begin position="617"/>
        <end position="626"/>
    </location>
</feature>
<keyword evidence="7 9" id="KW-0472">Membrane</keyword>
<dbReference type="Gene3D" id="3.80.10.10">
    <property type="entry name" value="Ribonuclease Inhibitor"/>
    <property type="match status" value="1"/>
</dbReference>
<dbReference type="Proteomes" id="UP000290189">
    <property type="component" value="Unassembled WGS sequence"/>
</dbReference>
<feature type="region of interest" description="Disordered" evidence="8">
    <location>
        <begin position="611"/>
        <end position="634"/>
    </location>
</feature>
<gene>
    <name evidence="10" type="ORF">PLBR_LOCUS6188</name>
</gene>
<feature type="region of interest" description="Disordered" evidence="8">
    <location>
        <begin position="402"/>
        <end position="427"/>
    </location>
</feature>
<evidence type="ECO:0000256" key="9">
    <source>
        <dbReference type="SAM" id="Phobius"/>
    </source>
</evidence>
<evidence type="ECO:0000256" key="8">
    <source>
        <dbReference type="SAM" id="MobiDB-lite"/>
    </source>
</evidence>
<evidence type="ECO:0000256" key="4">
    <source>
        <dbReference type="ARBA" id="ARBA00022729"/>
    </source>
</evidence>
<keyword evidence="3 9" id="KW-0812">Transmembrane</keyword>
<protein>
    <submittedName>
        <fullName evidence="10">Uncharacterized protein</fullName>
    </submittedName>
</protein>
<evidence type="ECO:0000256" key="6">
    <source>
        <dbReference type="ARBA" id="ARBA00022989"/>
    </source>
</evidence>
<dbReference type="EMBL" id="OVEO01000010">
    <property type="protein sequence ID" value="SPQ98973.1"/>
    <property type="molecule type" value="Genomic_DNA"/>
</dbReference>
<accession>A0A3P3YFM9</accession>
<feature type="compositionally biased region" description="Basic and acidic residues" evidence="8">
    <location>
        <begin position="301"/>
        <end position="331"/>
    </location>
</feature>
<keyword evidence="5" id="KW-0677">Repeat</keyword>
<dbReference type="PANTHER" id="PTHR45773:SF10">
    <property type="match status" value="1"/>
</dbReference>
<evidence type="ECO:0000313" key="11">
    <source>
        <dbReference type="Proteomes" id="UP000290189"/>
    </source>
</evidence>
<reference evidence="10 11" key="1">
    <citation type="submission" date="2018-03" db="EMBL/GenBank/DDBJ databases">
        <authorList>
            <person name="Fogelqvist J."/>
        </authorList>
    </citation>
    <scope>NUCLEOTIDE SEQUENCE [LARGE SCALE GENOMIC DNA]</scope>
</reference>
<comment type="subcellular location">
    <subcellularLocation>
        <location evidence="1">Membrane</location>
        <topology evidence="1">Single-pass type I membrane protein</topology>
    </subcellularLocation>
</comment>
<evidence type="ECO:0000313" key="10">
    <source>
        <dbReference type="EMBL" id="SPQ98973.1"/>
    </source>
</evidence>
<feature type="compositionally biased region" description="Low complexity" evidence="8">
    <location>
        <begin position="355"/>
        <end position="372"/>
    </location>
</feature>
<evidence type="ECO:0000256" key="5">
    <source>
        <dbReference type="ARBA" id="ARBA00022737"/>
    </source>
</evidence>
<dbReference type="InterPro" id="IPR032675">
    <property type="entry name" value="LRR_dom_sf"/>
</dbReference>
<evidence type="ECO:0000256" key="7">
    <source>
        <dbReference type="ARBA" id="ARBA00023136"/>
    </source>
</evidence>
<dbReference type="Pfam" id="PF13855">
    <property type="entry name" value="LRR_8"/>
    <property type="match status" value="1"/>
</dbReference>
<feature type="compositionally biased region" description="Basic and acidic residues" evidence="8">
    <location>
        <begin position="373"/>
        <end position="383"/>
    </location>
</feature>
<keyword evidence="4" id="KW-0732">Signal</keyword>
<evidence type="ECO:0000256" key="1">
    <source>
        <dbReference type="ARBA" id="ARBA00004479"/>
    </source>
</evidence>
<dbReference type="PANTHER" id="PTHR45773">
    <property type="entry name" value="SLIT AND NTRK-LIKE PROTEIN 4-RELATED"/>
    <property type="match status" value="1"/>
</dbReference>